<dbReference type="Proteomes" id="UP000515163">
    <property type="component" value="Unplaced"/>
</dbReference>
<dbReference type="RefSeq" id="XP_031550128.1">
    <property type="nucleotide sequence ID" value="XM_031694268.1"/>
</dbReference>
<dbReference type="PRINTS" id="PR01078">
    <property type="entry name" value="AMINACHANNEL"/>
</dbReference>
<keyword evidence="7 11" id="KW-0406">Ion transport</keyword>
<keyword evidence="2 11" id="KW-0813">Transport</keyword>
<proteinExistence type="inferred from homology"/>
<dbReference type="GO" id="GO:0005886">
    <property type="term" value="C:plasma membrane"/>
    <property type="evidence" value="ECO:0007669"/>
    <property type="project" value="TreeGrafter"/>
</dbReference>
<evidence type="ECO:0000256" key="7">
    <source>
        <dbReference type="ARBA" id="ARBA00023065"/>
    </source>
</evidence>
<dbReference type="Pfam" id="PF00858">
    <property type="entry name" value="ASC"/>
    <property type="match status" value="1"/>
</dbReference>
<keyword evidence="4 11" id="KW-0812">Transmembrane</keyword>
<evidence type="ECO:0000256" key="6">
    <source>
        <dbReference type="ARBA" id="ARBA00023053"/>
    </source>
</evidence>
<dbReference type="Gene3D" id="1.10.287.770">
    <property type="entry name" value="YojJ-like"/>
    <property type="match status" value="1"/>
</dbReference>
<reference evidence="13 14" key="1">
    <citation type="submission" date="2025-04" db="UniProtKB">
        <authorList>
            <consortium name="RefSeq"/>
        </authorList>
    </citation>
    <scope>IDENTIFICATION</scope>
    <source>
        <tissue evidence="13 14">Tentacle</tissue>
    </source>
</reference>
<protein>
    <submittedName>
        <fullName evidence="13 14">Acid-sensing ion channel 1A-like isoform X1</fullName>
    </submittedName>
</protein>
<evidence type="ECO:0000256" key="10">
    <source>
        <dbReference type="ARBA" id="ARBA00023303"/>
    </source>
</evidence>
<evidence type="ECO:0000256" key="5">
    <source>
        <dbReference type="ARBA" id="ARBA00022989"/>
    </source>
</evidence>
<evidence type="ECO:0000313" key="12">
    <source>
        <dbReference type="Proteomes" id="UP000515163"/>
    </source>
</evidence>
<dbReference type="InterPro" id="IPR001873">
    <property type="entry name" value="ENaC"/>
</dbReference>
<organism evidence="12 14">
    <name type="scientific">Actinia tenebrosa</name>
    <name type="common">Australian red waratah sea anemone</name>
    <dbReference type="NCBI Taxonomy" id="6105"/>
    <lineage>
        <taxon>Eukaryota</taxon>
        <taxon>Metazoa</taxon>
        <taxon>Cnidaria</taxon>
        <taxon>Anthozoa</taxon>
        <taxon>Hexacorallia</taxon>
        <taxon>Actiniaria</taxon>
        <taxon>Actiniidae</taxon>
        <taxon>Actinia</taxon>
    </lineage>
</organism>
<dbReference type="Gene3D" id="2.60.470.10">
    <property type="entry name" value="Acid-sensing ion channels like domains"/>
    <property type="match status" value="1"/>
</dbReference>
<keyword evidence="12" id="KW-1185">Reference proteome</keyword>
<gene>
    <name evidence="13 14" type="primary">LOC116287578</name>
</gene>
<evidence type="ECO:0000256" key="9">
    <source>
        <dbReference type="ARBA" id="ARBA00023201"/>
    </source>
</evidence>
<evidence type="ECO:0000313" key="13">
    <source>
        <dbReference type="RefSeq" id="XP_031550127.1"/>
    </source>
</evidence>
<evidence type="ECO:0000256" key="1">
    <source>
        <dbReference type="ARBA" id="ARBA00004141"/>
    </source>
</evidence>
<dbReference type="AlphaFoldDB" id="A0A6P8H3E4"/>
<keyword evidence="9 11" id="KW-0739">Sodium transport</keyword>
<name>A0A6P8H3E4_ACTTE</name>
<comment type="subcellular location">
    <subcellularLocation>
        <location evidence="1">Membrane</location>
        <topology evidence="1">Multi-pass membrane protein</topology>
    </subcellularLocation>
</comment>
<keyword evidence="3 11" id="KW-0894">Sodium channel</keyword>
<keyword evidence="6" id="KW-0915">Sodium</keyword>
<evidence type="ECO:0000256" key="3">
    <source>
        <dbReference type="ARBA" id="ARBA00022461"/>
    </source>
</evidence>
<keyword evidence="8" id="KW-0472">Membrane</keyword>
<comment type="similarity">
    <text evidence="11">Belongs to the amiloride-sensitive sodium channel (TC 1.A.6) family.</text>
</comment>
<evidence type="ECO:0000256" key="8">
    <source>
        <dbReference type="ARBA" id="ARBA00023136"/>
    </source>
</evidence>
<keyword evidence="5" id="KW-1133">Transmembrane helix</keyword>
<dbReference type="RefSeq" id="XP_031550127.1">
    <property type="nucleotide sequence ID" value="XM_031694267.1"/>
</dbReference>
<sequence length="524" mass="59502">MDNEIKPVCKQQNPEEVSQVREFFGNTSLHGVRYFNEKSVFRKCFWFLALGAAIGVCGKQVYDTLHAFYGRPFSTTLTRQRASVMDFPAVTLCNMNMISKKQYSTAAKEWQLPGSQNQTKEQLREEIQAMLSIFSHREFKAEYLQKFRIKVFSNPLFEERGPNFKEFLKGLSHGIEGILSLDWLSPCTWRGKTCSPLNFTSFVNLKMGQCYTFNSGKKGQPKLKSVVSGPTNGLRLKLNLEEEDHVSNDYVLESGFKVLVHDQNEYPMIEGAEGFALQPGTHTFAALREKRFKNLPTPYKTNCASPDQPFNKYFSFSYSINACFKQCMHEYIIGKCGCQALDNIIHGVELCSVKDAFDCLYPTIPNDFPDNVVKCSNTCPEPCEYTKYEAKLSYAAPVDNAFSRAFSSSRLITNLTSESFKTFLNRTEKDKQEFIRNNVVSLDVFFESLGYDVIEQKPVFDDWALIGAVGGTLGLFLGTSILTGLEFLDFLASCLIRALRRKRIPPKEEELGEINHSMPKNPVI</sequence>
<keyword evidence="10 11" id="KW-0407">Ion channel</keyword>
<dbReference type="GeneID" id="116287578"/>
<dbReference type="PANTHER" id="PTHR11690">
    <property type="entry name" value="AMILORIDE-SENSITIVE SODIUM CHANNEL-RELATED"/>
    <property type="match status" value="1"/>
</dbReference>
<dbReference type="OrthoDB" id="5987228at2759"/>
<evidence type="ECO:0000256" key="4">
    <source>
        <dbReference type="ARBA" id="ARBA00022692"/>
    </source>
</evidence>
<evidence type="ECO:0000256" key="11">
    <source>
        <dbReference type="RuleBase" id="RU000679"/>
    </source>
</evidence>
<evidence type="ECO:0000256" key="2">
    <source>
        <dbReference type="ARBA" id="ARBA00022448"/>
    </source>
</evidence>
<accession>A0A6P8H3E4</accession>
<dbReference type="PANTHER" id="PTHR11690:SF300">
    <property type="entry name" value="PICKPOCKET PROTEIN 19"/>
    <property type="match status" value="1"/>
</dbReference>
<dbReference type="KEGG" id="aten:116287578"/>
<evidence type="ECO:0000313" key="14">
    <source>
        <dbReference type="RefSeq" id="XP_031550128.1"/>
    </source>
</evidence>
<dbReference type="GO" id="GO:0015280">
    <property type="term" value="F:ligand-gated sodium channel activity"/>
    <property type="evidence" value="ECO:0007669"/>
    <property type="project" value="TreeGrafter"/>
</dbReference>